<dbReference type="InterPro" id="IPR016040">
    <property type="entry name" value="NAD(P)-bd_dom"/>
</dbReference>
<dbReference type="InterPro" id="IPR036291">
    <property type="entry name" value="NAD(P)-bd_dom_sf"/>
</dbReference>
<gene>
    <name evidence="3" type="ORF">C7446_0703</name>
</gene>
<dbReference type="GO" id="GO:0016616">
    <property type="term" value="F:oxidoreductase activity, acting on the CH-OH group of donors, NAD or NADP as acceptor"/>
    <property type="evidence" value="ECO:0007669"/>
    <property type="project" value="TreeGrafter"/>
</dbReference>
<keyword evidence="1" id="KW-0560">Oxidoreductase</keyword>
<keyword evidence="4" id="KW-1185">Reference proteome</keyword>
<dbReference type="RefSeq" id="WP_121171332.1">
    <property type="nucleotide sequence ID" value="NZ_RBIN01000002.1"/>
</dbReference>
<comment type="caution">
    <text evidence="3">The sequence shown here is derived from an EMBL/GenBank/DDBJ whole genome shotgun (WGS) entry which is preliminary data.</text>
</comment>
<protein>
    <submittedName>
        <fullName evidence="3">Nucleoside-diphosphate-sugar epimerase</fullName>
    </submittedName>
</protein>
<name>A0A420WZK6_9GAMM</name>
<dbReference type="InterPro" id="IPR050425">
    <property type="entry name" value="NAD(P)_dehydrat-like"/>
</dbReference>
<sequence length="329" mass="35624">MTRITVAGASGLVGSNIVREALKRGYHVSGTLRDAEDTGKTRWLMALPGAPERLTLFSADSRDSHSFDAAMAGSDAVFIACFPPLYRAADGTPARELDRQRGYEEIVRPVRDGCLNVLAAAERAGIGSVMLCSSTSSTNPPVPLAIKTEATALSDAEHQMAQGKFTAAEKIVMETAAQDFCVAHNLRLCIFLPTMMLGPVVMPQHLEGGSHRFLVAPIRDGRAVHDTVPEGSISVSHVGDVAALFLNAYERPEARGRYFAVYESLDWADLYAEFARQAPGAEMPPATERSAEPPTQFDFTRRDALGVTMRDIPTTIAETARWLKSQPFG</sequence>
<evidence type="ECO:0000259" key="2">
    <source>
        <dbReference type="Pfam" id="PF13460"/>
    </source>
</evidence>
<evidence type="ECO:0000313" key="3">
    <source>
        <dbReference type="EMBL" id="RKR06710.1"/>
    </source>
</evidence>
<dbReference type="PANTHER" id="PTHR10366:SF564">
    <property type="entry name" value="STEROL-4-ALPHA-CARBOXYLATE 3-DEHYDROGENASE, DECARBOXYLATING"/>
    <property type="match status" value="1"/>
</dbReference>
<accession>A0A420WZK6</accession>
<feature type="domain" description="NAD(P)-binding" evidence="2">
    <location>
        <begin position="8"/>
        <end position="142"/>
    </location>
</feature>
<reference evidence="3 4" key="1">
    <citation type="submission" date="2018-10" db="EMBL/GenBank/DDBJ databases">
        <title>Genomic Encyclopedia of Type Strains, Phase IV (KMG-IV): sequencing the most valuable type-strain genomes for metagenomic binning, comparative biology and taxonomic classification.</title>
        <authorList>
            <person name="Goeker M."/>
        </authorList>
    </citation>
    <scope>NUCLEOTIDE SEQUENCE [LARGE SCALE GENOMIC DNA]</scope>
    <source>
        <strain evidence="3 4">DSM 23229</strain>
    </source>
</reference>
<dbReference type="Proteomes" id="UP000281975">
    <property type="component" value="Unassembled WGS sequence"/>
</dbReference>
<dbReference type="AlphaFoldDB" id="A0A420WZK6"/>
<dbReference type="Pfam" id="PF13460">
    <property type="entry name" value="NAD_binding_10"/>
    <property type="match status" value="1"/>
</dbReference>
<organism evidence="3 4">
    <name type="scientific">Kushneria sinocarnis</name>
    <dbReference type="NCBI Taxonomy" id="595502"/>
    <lineage>
        <taxon>Bacteria</taxon>
        <taxon>Pseudomonadati</taxon>
        <taxon>Pseudomonadota</taxon>
        <taxon>Gammaproteobacteria</taxon>
        <taxon>Oceanospirillales</taxon>
        <taxon>Halomonadaceae</taxon>
        <taxon>Kushneria</taxon>
    </lineage>
</organism>
<proteinExistence type="predicted"/>
<dbReference type="OrthoDB" id="9803892at2"/>
<dbReference type="Gene3D" id="3.40.50.720">
    <property type="entry name" value="NAD(P)-binding Rossmann-like Domain"/>
    <property type="match status" value="1"/>
</dbReference>
<dbReference type="PANTHER" id="PTHR10366">
    <property type="entry name" value="NAD DEPENDENT EPIMERASE/DEHYDRATASE"/>
    <property type="match status" value="1"/>
</dbReference>
<evidence type="ECO:0000256" key="1">
    <source>
        <dbReference type="ARBA" id="ARBA00023002"/>
    </source>
</evidence>
<evidence type="ECO:0000313" key="4">
    <source>
        <dbReference type="Proteomes" id="UP000281975"/>
    </source>
</evidence>
<dbReference type="SUPFAM" id="SSF51735">
    <property type="entry name" value="NAD(P)-binding Rossmann-fold domains"/>
    <property type="match status" value="1"/>
</dbReference>
<dbReference type="EMBL" id="RBIN01000002">
    <property type="protein sequence ID" value="RKR06710.1"/>
    <property type="molecule type" value="Genomic_DNA"/>
</dbReference>